<keyword evidence="2" id="KW-0472">Membrane</keyword>
<accession>A0AAJ1EKX1</accession>
<feature type="region of interest" description="Disordered" evidence="1">
    <location>
        <begin position="1"/>
        <end position="46"/>
    </location>
</feature>
<proteinExistence type="predicted"/>
<organism evidence="3 4">
    <name type="scientific">Candidatus Methylomirabilis tolerans</name>
    <dbReference type="NCBI Taxonomy" id="3123416"/>
    <lineage>
        <taxon>Bacteria</taxon>
        <taxon>Candidatus Methylomirabilota</taxon>
        <taxon>Candidatus Methylomirabilia</taxon>
        <taxon>Candidatus Methylomirabilales</taxon>
        <taxon>Candidatus Methylomirabilaceae</taxon>
        <taxon>Candidatus Methylomirabilis</taxon>
    </lineage>
</organism>
<reference evidence="3 4" key="1">
    <citation type="journal article" date="2021" name="bioRxiv">
        <title>Unraveling nitrogen, sulfur and carbon metabolic pathways and microbial community transcriptional responses to substrate deprivation and toxicity stresses in a bioreactor mimicking anoxic brackish coastal sediment conditions.</title>
        <authorList>
            <person name="Martins P.D."/>
            <person name="Echeveste M.J."/>
            <person name="Arshad A."/>
            <person name="Kurth J."/>
            <person name="Ouboter H."/>
            <person name="Jetten M.S.M."/>
            <person name="Welte C.U."/>
        </authorList>
    </citation>
    <scope>NUCLEOTIDE SEQUENCE [LARGE SCALE GENOMIC DNA]</scope>
    <source>
        <strain evidence="3">MAG_38</strain>
    </source>
</reference>
<dbReference type="SUPFAM" id="SSF53474">
    <property type="entry name" value="alpha/beta-Hydrolases"/>
    <property type="match status" value="1"/>
</dbReference>
<dbReference type="AlphaFoldDB" id="A0AAJ1EKX1"/>
<comment type="caution">
    <text evidence="3">The sequence shown here is derived from an EMBL/GenBank/DDBJ whole genome shotgun (WGS) entry which is preliminary data.</text>
</comment>
<name>A0AAJ1EKX1_9BACT</name>
<keyword evidence="2" id="KW-0812">Transmembrane</keyword>
<evidence type="ECO:0000313" key="4">
    <source>
        <dbReference type="Proteomes" id="UP001197609"/>
    </source>
</evidence>
<feature type="compositionally biased region" description="Basic and acidic residues" evidence="1">
    <location>
        <begin position="26"/>
        <end position="42"/>
    </location>
</feature>
<feature type="transmembrane region" description="Helical" evidence="2">
    <location>
        <begin position="60"/>
        <end position="83"/>
    </location>
</feature>
<sequence length="675" mass="74240">MSVAAVNGRARGDTRPWKKQPVSGHRTMDETRRARDRADRRMTSSGPVYGLRRGTRGWVLGARLALVLGVLFLAGACATPIGVSRADTQSLYRALTRSVLSAGEPSAPTEQLLHQLGLEDRFEEDPAATLVQLRGTGAEMSPDLLFALAELSFLHAERERSKNYYLAAAVYAYAFLVHGERRSSDAPATDPRVRLAGDLYNIGLSQGLTVSRPDTGVDEVVLTDGTLPLPFGQLELQTNPDDFLWGGYRMSRFIPMIQYKVRGLRNRYRQPGVGAPLAAEVTPVGSGPEAEAARKRIVPRVKVPVTAFVRFENVLQGIAEGRVRGRIEVYPADVATTVEMEGRHVPLELQPTATFAYQLEGAPVWDTELAGFFRAGRPVFGDGLMMMHPYRPGRVPVVLIHGTASSPARWAELVNEVQNDPALKGRVQFWLFMYNTSNPILVSAHQLRRALQAILTDLDPEGRDLALRRMVLVGHSQGGLLARLMVTESGTRFWDNVSRAPFSEAKMLPETRDLLQHTMFFEPLPFVNRVVFIATPHQGSYRVTALVLGLVRWLVTMPFTVVQGLQDIIQQNPEAFSLQTLGVIPTAVDNMRPGHPFIRALSSSPIADGVTAHSIIAVLGTGPLLSLSDGVVRYNSAHLDGVASEKVVRSDHATQGHPETILEVRRILLEHVKAR</sequence>
<dbReference type="Proteomes" id="UP001197609">
    <property type="component" value="Unassembled WGS sequence"/>
</dbReference>
<evidence type="ECO:0000256" key="2">
    <source>
        <dbReference type="SAM" id="Phobius"/>
    </source>
</evidence>
<keyword evidence="2" id="KW-1133">Transmembrane helix</keyword>
<protein>
    <recommendedName>
        <fullName evidence="5">AB hydrolase-1 domain-containing protein</fullName>
    </recommendedName>
</protein>
<gene>
    <name evidence="3" type="ORF">K8G79_09615</name>
</gene>
<evidence type="ECO:0008006" key="5">
    <source>
        <dbReference type="Google" id="ProtNLM"/>
    </source>
</evidence>
<dbReference type="EMBL" id="JAIOIU010000123">
    <property type="protein sequence ID" value="MBZ0160377.1"/>
    <property type="molecule type" value="Genomic_DNA"/>
</dbReference>
<dbReference type="Gene3D" id="3.40.50.1820">
    <property type="entry name" value="alpha/beta hydrolase"/>
    <property type="match status" value="1"/>
</dbReference>
<dbReference type="InterPro" id="IPR029058">
    <property type="entry name" value="AB_hydrolase_fold"/>
</dbReference>
<evidence type="ECO:0000256" key="1">
    <source>
        <dbReference type="SAM" id="MobiDB-lite"/>
    </source>
</evidence>
<evidence type="ECO:0000313" key="3">
    <source>
        <dbReference type="EMBL" id="MBZ0160377.1"/>
    </source>
</evidence>